<feature type="transmembrane region" description="Helical" evidence="1">
    <location>
        <begin position="90"/>
        <end position="113"/>
    </location>
</feature>
<proteinExistence type="predicted"/>
<dbReference type="NCBIfam" id="TIGR01906">
    <property type="entry name" value="integ_TIGR01906"/>
    <property type="match status" value="1"/>
</dbReference>
<name>A0A380KAC2_9STRE</name>
<dbReference type="Proteomes" id="UP000254924">
    <property type="component" value="Unassembled WGS sequence"/>
</dbReference>
<sequence>MKDKWLFPFSVLWLVALCVVVTIYAAWLAYPFEIDFLRLTDVVELSKADIRHNFNQLMTYLTNPFAGKLAMDDFPSSAMGLKHFLDVKRLFHLAQGVALFFSPLALVFFYRQLKQKSLFLYQRTFVVLAILPLLFLLMAVLVGFDSFFTYFHQLLFPGDTSWVFDPLVDPVIYILPEDLFLHCFVLFFLLYELVFWGLVITAYYQLKRRLETAI</sequence>
<organism evidence="2 3">
    <name type="scientific">Streptococcus hyointestinalis</name>
    <dbReference type="NCBI Taxonomy" id="1337"/>
    <lineage>
        <taxon>Bacteria</taxon>
        <taxon>Bacillati</taxon>
        <taxon>Bacillota</taxon>
        <taxon>Bacilli</taxon>
        <taxon>Lactobacillales</taxon>
        <taxon>Streptococcaceae</taxon>
        <taxon>Streptococcus</taxon>
    </lineage>
</organism>
<keyword evidence="1" id="KW-1133">Transmembrane helix</keyword>
<feature type="transmembrane region" description="Helical" evidence="1">
    <location>
        <begin position="125"/>
        <end position="151"/>
    </location>
</feature>
<dbReference type="EMBL" id="UHFN01000007">
    <property type="protein sequence ID" value="SUN61220.1"/>
    <property type="molecule type" value="Genomic_DNA"/>
</dbReference>
<reference evidence="2 3" key="1">
    <citation type="submission" date="2018-06" db="EMBL/GenBank/DDBJ databases">
        <authorList>
            <consortium name="Pathogen Informatics"/>
            <person name="Doyle S."/>
        </authorList>
    </citation>
    <scope>NUCLEOTIDE SEQUENCE [LARGE SCALE GENOMIC DNA]</scope>
    <source>
        <strain evidence="2 3">NCTC12224</strain>
    </source>
</reference>
<keyword evidence="1" id="KW-0472">Membrane</keyword>
<keyword evidence="3" id="KW-1185">Reference proteome</keyword>
<protein>
    <submittedName>
        <fullName evidence="2">Integral membrane protein</fullName>
    </submittedName>
</protein>
<evidence type="ECO:0000313" key="3">
    <source>
        <dbReference type="Proteomes" id="UP000254924"/>
    </source>
</evidence>
<feature type="transmembrane region" description="Helical" evidence="1">
    <location>
        <begin position="179"/>
        <end position="204"/>
    </location>
</feature>
<dbReference type="Pfam" id="PF07314">
    <property type="entry name" value="Lit"/>
    <property type="match status" value="1"/>
</dbReference>
<keyword evidence="1" id="KW-0812">Transmembrane</keyword>
<gene>
    <name evidence="2" type="ORF">NCTC12224_01378</name>
</gene>
<evidence type="ECO:0000313" key="2">
    <source>
        <dbReference type="EMBL" id="SUN61220.1"/>
    </source>
</evidence>
<dbReference type="OrthoDB" id="9813051at2"/>
<accession>A0A380KAC2</accession>
<dbReference type="AlphaFoldDB" id="A0A380KAC2"/>
<feature type="transmembrane region" description="Helical" evidence="1">
    <location>
        <begin position="12"/>
        <end position="30"/>
    </location>
</feature>
<dbReference type="InterPro" id="IPR010178">
    <property type="entry name" value="Lit"/>
</dbReference>
<evidence type="ECO:0000256" key="1">
    <source>
        <dbReference type="SAM" id="Phobius"/>
    </source>
</evidence>